<evidence type="ECO:0000313" key="4">
    <source>
        <dbReference type="EMBL" id="PJB57860.1"/>
    </source>
</evidence>
<accession>A0A2M8CFL0</accession>
<sequence>MNCIINKDDIDNAITKTCIEIIQEPLLYFSEADNQQLLAEGLKKIEALKKLYPTLVHKGKNSKSFYKTSLLHREYGGGAGTRIDIVIFSENDVKQIDDLNLKIGKKYITPEFAFELGTEKTINIEKHLINDIKKLNKVRNTGYIIHIYKDRTKSPTGTKKRDNTVEKIKNAFKIVFENNKCTNGKIKKLAILLSPFKDQTLTKGKCKIFNGNIWENVNVADKSALRKKIIDQLN</sequence>
<accession>A0A1J5G4N4</accession>
<evidence type="ECO:0000313" key="2">
    <source>
        <dbReference type="EMBL" id="PIX34861.1"/>
    </source>
</evidence>
<dbReference type="Proteomes" id="UP000231493">
    <property type="component" value="Unassembled WGS sequence"/>
</dbReference>
<gene>
    <name evidence="1" type="ORF">AUK42_06865</name>
    <name evidence="4" type="ORF">CO097_01110</name>
    <name evidence="3" type="ORF">COZ07_08425</name>
    <name evidence="2" type="ORF">COZ58_02295</name>
</gene>
<reference evidence="1 5" key="1">
    <citation type="journal article" date="2016" name="Environ. Microbiol.">
        <title>Genomic resolution of a cold subsurface aquifer community provides metabolic insights for novel microbes adapted to high CO concentrations.</title>
        <authorList>
            <person name="Probst A.J."/>
            <person name="Castelle C.J."/>
            <person name="Singh A."/>
            <person name="Brown C.T."/>
            <person name="Anantharaman K."/>
            <person name="Sharon I."/>
            <person name="Hug L.A."/>
            <person name="Burstein D."/>
            <person name="Emerson J.B."/>
            <person name="Thomas B.C."/>
            <person name="Banfield J.F."/>
        </authorList>
    </citation>
    <scope>NUCLEOTIDE SEQUENCE [LARGE SCALE GENOMIC DNA]</scope>
    <source>
        <strain evidence="1">CG2_30_33_13</strain>
    </source>
</reference>
<comment type="caution">
    <text evidence="1">The sequence shown here is derived from an EMBL/GenBank/DDBJ whole genome shotgun (WGS) entry which is preliminary data.</text>
</comment>
<name>A0A1J5G4N4_9BACT</name>
<dbReference type="Proteomes" id="UP000228560">
    <property type="component" value="Unassembled WGS sequence"/>
</dbReference>
<accession>A0A2M7PN23</accession>
<reference evidence="2" key="2">
    <citation type="submission" date="2017-09" db="EMBL/GenBank/DDBJ databases">
        <title>Depth-based differentiation of microbial function through sediment-hosted aquifers and enrichment of novel symbionts in the deep terrestrial subsurface.</title>
        <authorList>
            <person name="Probst A.J."/>
            <person name="Ladd B."/>
            <person name="Jarett J.K."/>
            <person name="Geller-Mcgrath D.E."/>
            <person name="Sieber C.M.K."/>
            <person name="Emerson J.B."/>
            <person name="Anantharaman K."/>
            <person name="Thomas B.C."/>
            <person name="Malmstrom R."/>
            <person name="Stieglmeier M."/>
            <person name="Klingl A."/>
            <person name="Woyke T."/>
            <person name="Ryan C.M."/>
            <person name="Banfield J.F."/>
        </authorList>
    </citation>
    <scope>NUCLEOTIDE SEQUENCE</scope>
    <source>
        <strain evidence="2">CG_4_8_14_3_um_filter_34_18</strain>
    </source>
</reference>
<accession>A0A2M7K9P8</accession>
<evidence type="ECO:0000313" key="6">
    <source>
        <dbReference type="Proteomes" id="UP000228560"/>
    </source>
</evidence>
<evidence type="ECO:0000313" key="5">
    <source>
        <dbReference type="Proteomes" id="UP000182763"/>
    </source>
</evidence>
<proteinExistence type="predicted"/>
<dbReference type="Proteomes" id="UP000230646">
    <property type="component" value="Unassembled WGS sequence"/>
</dbReference>
<evidence type="ECO:0000313" key="7">
    <source>
        <dbReference type="Proteomes" id="UP000230646"/>
    </source>
</evidence>
<evidence type="ECO:0000313" key="1">
    <source>
        <dbReference type="EMBL" id="OIP67565.1"/>
    </source>
</evidence>
<dbReference type="Proteomes" id="UP000182763">
    <property type="component" value="Unassembled WGS sequence"/>
</dbReference>
<dbReference type="STRING" id="1805029.AUK42_06865"/>
<dbReference type="EMBL" id="PFTV01000028">
    <property type="protein sequence ID" value="PJB57860.1"/>
    <property type="molecule type" value="Genomic_DNA"/>
</dbReference>
<dbReference type="EMBL" id="PFKO01000311">
    <property type="protein sequence ID" value="PIY31687.1"/>
    <property type="molecule type" value="Genomic_DNA"/>
</dbReference>
<dbReference type="EMBL" id="MNYY01000136">
    <property type="protein sequence ID" value="OIP67565.1"/>
    <property type="molecule type" value="Genomic_DNA"/>
</dbReference>
<dbReference type="AlphaFoldDB" id="A0A1J5G4N4"/>
<evidence type="ECO:0000313" key="3">
    <source>
        <dbReference type="EMBL" id="PIY31687.1"/>
    </source>
</evidence>
<organism evidence="1 5">
    <name type="scientific">Candidatus Infernicultor aquiphilus</name>
    <dbReference type="NCBI Taxonomy" id="1805029"/>
    <lineage>
        <taxon>Bacteria</taxon>
        <taxon>Pseudomonadati</taxon>
        <taxon>Atribacterota</taxon>
        <taxon>Candidatus Phoenicimicrobiia</taxon>
        <taxon>Candidatus Pheonicimicrobiales</taxon>
        <taxon>Candidatus Phoenicimicrobiaceae</taxon>
        <taxon>Candidatus Infernicultor</taxon>
    </lineage>
</organism>
<reference evidence="6 7" key="3">
    <citation type="submission" date="2017-09" db="EMBL/GenBank/DDBJ databases">
        <title>Depth-based differentiation of microbial function through sediment-hosted aquifers and enrichment of novel symbionts in the deep terrestrial subsurface.</title>
        <authorList>
            <person name="Probst A.J."/>
            <person name="Ladd B."/>
            <person name="Jarett J.K."/>
            <person name="Geller-Mcgrath D.E."/>
            <person name="Sieber C.M."/>
            <person name="Emerson J.B."/>
            <person name="Anantharaman K."/>
            <person name="Thomas B.C."/>
            <person name="Malmstrom R."/>
            <person name="Stieglmeier M."/>
            <person name="Klingl A."/>
            <person name="Woyke T."/>
            <person name="Ryan C.M."/>
            <person name="Banfield J.F."/>
        </authorList>
    </citation>
    <scope>NUCLEOTIDE SEQUENCE [LARGE SCALE GENOMIC DNA]</scope>
    <source>
        <strain evidence="3">CG_4_10_14_3_um_filter_34_13</strain>
        <strain evidence="4">CG_4_9_14_3_um_filter_33_16</strain>
    </source>
</reference>
<dbReference type="EMBL" id="PFIP01000042">
    <property type="protein sequence ID" value="PIX34861.1"/>
    <property type="molecule type" value="Genomic_DNA"/>
</dbReference>
<protein>
    <submittedName>
        <fullName evidence="1">Uncharacterized protein</fullName>
    </submittedName>
</protein>
<dbReference type="RefSeq" id="WP_406608163.1">
    <property type="nucleotide sequence ID" value="NZ_PFKO01000311.1"/>
</dbReference>